<keyword evidence="2" id="KW-1185">Reference proteome</keyword>
<evidence type="ECO:0000313" key="2">
    <source>
        <dbReference type="Proteomes" id="UP001501468"/>
    </source>
</evidence>
<dbReference type="Proteomes" id="UP001501468">
    <property type="component" value="Unassembled WGS sequence"/>
</dbReference>
<gene>
    <name evidence="1" type="ORF">GCM10022399_43330</name>
</gene>
<accession>A0ABP7ERZ0</accession>
<comment type="caution">
    <text evidence="1">The sequence shown here is derived from an EMBL/GenBank/DDBJ whole genome shotgun (WGS) entry which is preliminary data.</text>
</comment>
<name>A0ABP7ERZ0_9MICO</name>
<dbReference type="EMBL" id="BAABDC010000014">
    <property type="protein sequence ID" value="GAA3722297.1"/>
    <property type="molecule type" value="Genomic_DNA"/>
</dbReference>
<organism evidence="1 2">
    <name type="scientific">Terrabacter ginsenosidimutans</name>
    <dbReference type="NCBI Taxonomy" id="490575"/>
    <lineage>
        <taxon>Bacteria</taxon>
        <taxon>Bacillati</taxon>
        <taxon>Actinomycetota</taxon>
        <taxon>Actinomycetes</taxon>
        <taxon>Micrococcales</taxon>
        <taxon>Intrasporangiaceae</taxon>
        <taxon>Terrabacter</taxon>
    </lineage>
</organism>
<protein>
    <submittedName>
        <fullName evidence="1">Uncharacterized protein</fullName>
    </submittedName>
</protein>
<reference evidence="2" key="1">
    <citation type="journal article" date="2019" name="Int. J. Syst. Evol. Microbiol.">
        <title>The Global Catalogue of Microorganisms (GCM) 10K type strain sequencing project: providing services to taxonomists for standard genome sequencing and annotation.</title>
        <authorList>
            <consortium name="The Broad Institute Genomics Platform"/>
            <consortium name="The Broad Institute Genome Sequencing Center for Infectious Disease"/>
            <person name="Wu L."/>
            <person name="Ma J."/>
        </authorList>
    </citation>
    <scope>NUCLEOTIDE SEQUENCE [LARGE SCALE GENOMIC DNA]</scope>
    <source>
        <strain evidence="2">JCM 17125</strain>
    </source>
</reference>
<evidence type="ECO:0000313" key="1">
    <source>
        <dbReference type="EMBL" id="GAA3722297.1"/>
    </source>
</evidence>
<sequence>MPARGATGDGRDVDDVSASVGCGCPELVEEHLGSGDRAEQVDLDHPAVVVALVGGERAEQHDAGVVDEHRRTAELGLHMVCRREQTVAVGDVGLDGDDSVAELVGESCDPVGVSGQRDTVAGCGKQRSITCAGLLPCASAMPPMTGSCSVLPLLPSR</sequence>
<proteinExistence type="predicted"/>